<dbReference type="AlphaFoldDB" id="A0A2M7U1D0"/>
<evidence type="ECO:0000313" key="1">
    <source>
        <dbReference type="EMBL" id="PIZ63867.1"/>
    </source>
</evidence>
<proteinExistence type="predicted"/>
<evidence type="ECO:0000313" key="2">
    <source>
        <dbReference type="Proteomes" id="UP000228503"/>
    </source>
</evidence>
<comment type="caution">
    <text evidence="1">The sequence shown here is derived from an EMBL/GenBank/DDBJ whole genome shotgun (WGS) entry which is preliminary data.</text>
</comment>
<gene>
    <name evidence="1" type="ORF">COY16_00790</name>
</gene>
<sequence length="408" mass="45144">MKKLSALLIIGIFISSIYSVWDSFQKPVSAEVQVLGNYIQQSIVSKDGLQTWYRTCPINLDNSESVTDWENCTPFQGPDTVNNFSLPGYVHNSGIRDISAFVYKLNNQPYVRQSLVSADGKTIWSRSCPVRDTIEWNNCLPSGGGGIWTVQKIADFKLPKGNDATIVNLSEFSVNVTPIDLGFDLGIDIEPIGLLIQFLVGDDGNMWTRFCTTNPTAGIDTCQSWMRENIAEMTTGAPIVSAGDIEDFSMYAIQKLNTEIELSISLLHADGDHVYTQTCNVDPSEALSADLTAETSDMEPVFGCDGAWIETQLSTFFVPPTGFGTAFTSFNTYSYQTLHPIQLCELREDGDISCDGKKNNEDHQLWWTEHIGASSSKFADLDDNNTVTGSDFEILRQKHFDPPEGGQN</sequence>
<protein>
    <recommendedName>
        <fullName evidence="3">EF-hand domain-containing protein</fullName>
    </recommendedName>
</protein>
<organism evidence="1 2">
    <name type="scientific">Candidatus Roizmanbacteria bacterium CG_4_10_14_0_2_um_filter_39_13</name>
    <dbReference type="NCBI Taxonomy" id="1974825"/>
    <lineage>
        <taxon>Bacteria</taxon>
        <taxon>Candidatus Roizmaniibacteriota</taxon>
    </lineage>
</organism>
<reference evidence="2" key="1">
    <citation type="submission" date="2017-09" db="EMBL/GenBank/DDBJ databases">
        <title>Depth-based differentiation of microbial function through sediment-hosted aquifers and enrichment of novel symbionts in the deep terrestrial subsurface.</title>
        <authorList>
            <person name="Probst A.J."/>
            <person name="Ladd B."/>
            <person name="Jarett J.K."/>
            <person name="Geller-Mcgrath D.E."/>
            <person name="Sieber C.M.K."/>
            <person name="Emerson J.B."/>
            <person name="Anantharaman K."/>
            <person name="Thomas B.C."/>
            <person name="Malmstrom R."/>
            <person name="Stieglmeier M."/>
            <person name="Klingl A."/>
            <person name="Woyke T."/>
            <person name="Ryan C.M."/>
            <person name="Banfield J.F."/>
        </authorList>
    </citation>
    <scope>NUCLEOTIDE SEQUENCE [LARGE SCALE GENOMIC DNA]</scope>
</reference>
<dbReference type="Proteomes" id="UP000228503">
    <property type="component" value="Unassembled WGS sequence"/>
</dbReference>
<accession>A0A2M7U1D0</accession>
<name>A0A2M7U1D0_9BACT</name>
<dbReference type="EMBL" id="PFOB01000011">
    <property type="protein sequence ID" value="PIZ63867.1"/>
    <property type="molecule type" value="Genomic_DNA"/>
</dbReference>
<evidence type="ECO:0008006" key="3">
    <source>
        <dbReference type="Google" id="ProtNLM"/>
    </source>
</evidence>